<dbReference type="InterPro" id="IPR011993">
    <property type="entry name" value="PH-like_dom_sf"/>
</dbReference>
<name>A0A1B6G472_9HEMI</name>
<organism evidence="2">
    <name type="scientific">Cuerna arida</name>
    <dbReference type="NCBI Taxonomy" id="1464854"/>
    <lineage>
        <taxon>Eukaryota</taxon>
        <taxon>Metazoa</taxon>
        <taxon>Ecdysozoa</taxon>
        <taxon>Arthropoda</taxon>
        <taxon>Hexapoda</taxon>
        <taxon>Insecta</taxon>
        <taxon>Pterygota</taxon>
        <taxon>Neoptera</taxon>
        <taxon>Paraneoptera</taxon>
        <taxon>Hemiptera</taxon>
        <taxon>Auchenorrhyncha</taxon>
        <taxon>Membracoidea</taxon>
        <taxon>Cicadellidae</taxon>
        <taxon>Cicadellinae</taxon>
        <taxon>Proconiini</taxon>
        <taxon>Cuerna</taxon>
    </lineage>
</organism>
<proteinExistence type="predicted"/>
<dbReference type="Gene3D" id="2.30.29.30">
    <property type="entry name" value="Pleckstrin-homology domain (PH domain)/Phosphotyrosine-binding domain (PTB)"/>
    <property type="match status" value="1"/>
</dbReference>
<dbReference type="AlphaFoldDB" id="A0A1B6G472"/>
<dbReference type="SUPFAM" id="SSF50729">
    <property type="entry name" value="PH domain-like"/>
    <property type="match status" value="1"/>
</dbReference>
<feature type="non-terminal residue" evidence="2">
    <location>
        <position position="1"/>
    </location>
</feature>
<accession>A0A1B6G472</accession>
<evidence type="ECO:0000313" key="2">
    <source>
        <dbReference type="EMBL" id="JAS57239.1"/>
    </source>
</evidence>
<sequence>TIGQKLTTDSQFKLAVSTPSTTAVPNSFLQPTVNSVSNEDDDNAPPPSPGDYFDSIKEPGSVFSTKTKVYFMEEGNFKEKGVGYVFVKPIHSESDTRKTQLIARMNNSLGTIIVNTILTRHTIPPIQKRD</sequence>
<dbReference type="EMBL" id="GECZ01012530">
    <property type="protein sequence ID" value="JAS57239.1"/>
    <property type="molecule type" value="Transcribed_RNA"/>
</dbReference>
<feature type="region of interest" description="Disordered" evidence="1">
    <location>
        <begin position="25"/>
        <end position="57"/>
    </location>
</feature>
<gene>
    <name evidence="2" type="ORF">g.46035</name>
</gene>
<reference evidence="2" key="1">
    <citation type="submission" date="2015-11" db="EMBL/GenBank/DDBJ databases">
        <title>De novo transcriptome assembly of four potential Pierce s Disease insect vectors from Arizona vineyards.</title>
        <authorList>
            <person name="Tassone E.E."/>
        </authorList>
    </citation>
    <scope>NUCLEOTIDE SEQUENCE</scope>
</reference>
<evidence type="ECO:0000256" key="1">
    <source>
        <dbReference type="SAM" id="MobiDB-lite"/>
    </source>
</evidence>
<evidence type="ECO:0008006" key="3">
    <source>
        <dbReference type="Google" id="ProtNLM"/>
    </source>
</evidence>
<feature type="compositionally biased region" description="Polar residues" evidence="1">
    <location>
        <begin position="25"/>
        <end position="37"/>
    </location>
</feature>
<feature type="non-terminal residue" evidence="2">
    <location>
        <position position="130"/>
    </location>
</feature>
<protein>
    <recommendedName>
        <fullName evidence="3">RanBD1 domain-containing protein</fullName>
    </recommendedName>
</protein>